<keyword evidence="1" id="KW-0645">Protease</keyword>
<evidence type="ECO:0000256" key="2">
    <source>
        <dbReference type="ARBA" id="ARBA00022801"/>
    </source>
</evidence>
<feature type="chain" id="PRO_5045455571" evidence="4">
    <location>
        <begin position="33"/>
        <end position="724"/>
    </location>
</feature>
<dbReference type="InterPro" id="IPR051167">
    <property type="entry name" value="Prolyl_oligopep/macrocyclase"/>
</dbReference>
<evidence type="ECO:0000259" key="5">
    <source>
        <dbReference type="Pfam" id="PF00326"/>
    </source>
</evidence>
<dbReference type="Gene3D" id="2.130.10.120">
    <property type="entry name" value="Prolyl oligopeptidase, N-terminal domain"/>
    <property type="match status" value="1"/>
</dbReference>
<keyword evidence="8" id="KW-1185">Reference proteome</keyword>
<comment type="caution">
    <text evidence="7">The sequence shown here is derived from an EMBL/GenBank/DDBJ whole genome shotgun (WGS) entry which is preliminary data.</text>
</comment>
<evidence type="ECO:0000259" key="6">
    <source>
        <dbReference type="Pfam" id="PF02897"/>
    </source>
</evidence>
<dbReference type="PANTHER" id="PTHR42881">
    <property type="entry name" value="PROLYL ENDOPEPTIDASE"/>
    <property type="match status" value="1"/>
</dbReference>
<evidence type="ECO:0000256" key="3">
    <source>
        <dbReference type="ARBA" id="ARBA00022825"/>
    </source>
</evidence>
<dbReference type="SUPFAM" id="SSF53474">
    <property type="entry name" value="alpha/beta-Hydrolases"/>
    <property type="match status" value="1"/>
</dbReference>
<keyword evidence="4" id="KW-0732">Signal</keyword>
<dbReference type="PANTHER" id="PTHR42881:SF13">
    <property type="entry name" value="PROLYL ENDOPEPTIDASE"/>
    <property type="match status" value="1"/>
</dbReference>
<dbReference type="InterPro" id="IPR002470">
    <property type="entry name" value="Peptidase_S9A"/>
</dbReference>
<dbReference type="Proteomes" id="UP001595556">
    <property type="component" value="Unassembled WGS sequence"/>
</dbReference>
<dbReference type="InterPro" id="IPR023302">
    <property type="entry name" value="Pept_S9A_N"/>
</dbReference>
<evidence type="ECO:0000256" key="1">
    <source>
        <dbReference type="ARBA" id="ARBA00022670"/>
    </source>
</evidence>
<dbReference type="PRINTS" id="PR00862">
    <property type="entry name" value="PROLIGOPTASE"/>
</dbReference>
<dbReference type="Gene3D" id="3.40.50.1820">
    <property type="entry name" value="alpha/beta hydrolase"/>
    <property type="match status" value="1"/>
</dbReference>
<dbReference type="Pfam" id="PF02897">
    <property type="entry name" value="Peptidase_S9_N"/>
    <property type="match status" value="1"/>
</dbReference>
<proteinExistence type="predicted"/>
<name>A0ABV7H584_9BURK</name>
<evidence type="ECO:0000313" key="8">
    <source>
        <dbReference type="Proteomes" id="UP001595556"/>
    </source>
</evidence>
<evidence type="ECO:0000256" key="4">
    <source>
        <dbReference type="SAM" id="SignalP"/>
    </source>
</evidence>
<dbReference type="InterPro" id="IPR029058">
    <property type="entry name" value="AB_hydrolase_fold"/>
</dbReference>
<dbReference type="SUPFAM" id="SSF50993">
    <property type="entry name" value="Peptidase/esterase 'gauge' domain"/>
    <property type="match status" value="1"/>
</dbReference>
<protein>
    <submittedName>
        <fullName evidence="7">Prolyl oligopeptidase family protein</fullName>
    </submittedName>
</protein>
<feature type="signal peptide" evidence="4">
    <location>
        <begin position="1"/>
        <end position="32"/>
    </location>
</feature>
<sequence length="724" mass="79935">MSSSVLSRVLHRAALRAAVFAGSTALSVAAWAQTPAPAVATPPPPPPAGADVADPYLWLEEVMGERALSFVREANAISTKELGARPEFAPIEKRLLEILNDRSRIPGAVMMNGKLYNFWRDATNPRGLWRRTTLAEYAKPQPAWETVIDLDAVAREEKENWVWSGTVCLPPVYRRCLIQLSRGGADATVVREFDTVSKAWVKGGFELKEAKHPGGSLAWRDENTLYVGTDTGAGSMNESGYPRQIRLWKRGTALGAAPVVFEGKPTDVFTRVQVDHTQGFKRTLFGNAPGFFSGEWFIERGGKARKLDFPIDAIPVLWREWLTLRLRSDWTVAGKTYPQGSLIATRLAAFERGERRFDVLFEPTPLTSAPNVARTRNALVLTYNENVVTKAVELQRKGNQWTRREMKLPGLGAATVAPLDADRSDELWVSYTDFLTPQSLYLTRVGQNPTTPIKANPAFWDASKAMVEQFQATSKDGTRVPYFVVRSKDAKLDGKNPTIISAYGGFEISRTPAYSGNVGTAWIERGGVFIVANIRGGGEFGPRWHQAALKANRQKAFDDLIAVAEDAIARKITAPRHLGIQGGSNGGLLVGAVAVQRPDLFNAVVCQVPLLDMLRYDKLLAGASWVAEYGDPDIPAERAFLAAYSPYQNVKPGVKYPRILFTTSTRDDRVHPGHARKMFARMQAQGHDVLYYENIEGGHAGAANSAQRARMSAMEFTFMLNQLR</sequence>
<keyword evidence="3" id="KW-0720">Serine protease</keyword>
<accession>A0ABV7H584</accession>
<organism evidence="7 8">
    <name type="scientific">Piscinibacterium candidicorallinum</name>
    <dbReference type="NCBI Taxonomy" id="1793872"/>
    <lineage>
        <taxon>Bacteria</taxon>
        <taxon>Pseudomonadati</taxon>
        <taxon>Pseudomonadota</taxon>
        <taxon>Betaproteobacteria</taxon>
        <taxon>Burkholderiales</taxon>
        <taxon>Piscinibacterium</taxon>
    </lineage>
</organism>
<dbReference type="RefSeq" id="WP_377300748.1">
    <property type="nucleotide sequence ID" value="NZ_CP180191.1"/>
</dbReference>
<feature type="domain" description="Peptidase S9 prolyl oligopeptidase catalytic" evidence="5">
    <location>
        <begin position="522"/>
        <end position="723"/>
    </location>
</feature>
<keyword evidence="2" id="KW-0378">Hydrolase</keyword>
<gene>
    <name evidence="7" type="ORF">ACFOEN_02390</name>
</gene>
<dbReference type="InterPro" id="IPR001375">
    <property type="entry name" value="Peptidase_S9_cat"/>
</dbReference>
<reference evidence="8" key="1">
    <citation type="journal article" date="2019" name="Int. J. Syst. Evol. Microbiol.">
        <title>The Global Catalogue of Microorganisms (GCM) 10K type strain sequencing project: providing services to taxonomists for standard genome sequencing and annotation.</title>
        <authorList>
            <consortium name="The Broad Institute Genomics Platform"/>
            <consortium name="The Broad Institute Genome Sequencing Center for Infectious Disease"/>
            <person name="Wu L."/>
            <person name="Ma J."/>
        </authorList>
    </citation>
    <scope>NUCLEOTIDE SEQUENCE [LARGE SCALE GENOMIC DNA]</scope>
    <source>
        <strain evidence="8">KCTC 52168</strain>
    </source>
</reference>
<feature type="domain" description="Peptidase S9A N-terminal" evidence="6">
    <location>
        <begin position="49"/>
        <end position="454"/>
    </location>
</feature>
<dbReference type="Pfam" id="PF00326">
    <property type="entry name" value="Peptidase_S9"/>
    <property type="match status" value="1"/>
</dbReference>
<evidence type="ECO:0000313" key="7">
    <source>
        <dbReference type="EMBL" id="MFC3146487.1"/>
    </source>
</evidence>
<dbReference type="EMBL" id="JBHRTI010000003">
    <property type="protein sequence ID" value="MFC3146487.1"/>
    <property type="molecule type" value="Genomic_DNA"/>
</dbReference>